<keyword evidence="2" id="KW-0677">Repeat</keyword>
<evidence type="ECO:0000256" key="5">
    <source>
        <dbReference type="PROSITE-ProRule" id="PRU00042"/>
    </source>
</evidence>
<feature type="domain" description="C2H2-type" evidence="7">
    <location>
        <begin position="569"/>
        <end position="596"/>
    </location>
</feature>
<feature type="compositionally biased region" description="Polar residues" evidence="6">
    <location>
        <begin position="704"/>
        <end position="713"/>
    </location>
</feature>
<dbReference type="FunFam" id="3.30.160.60:FF:000557">
    <property type="entry name" value="zinc finger and SCAN domain-containing protein 29"/>
    <property type="match status" value="1"/>
</dbReference>
<name>A0A8J2LHY6_9HEXA</name>
<feature type="domain" description="C2H2-type" evidence="7">
    <location>
        <begin position="425"/>
        <end position="451"/>
    </location>
</feature>
<sequence length="735" mass="84858">MNLTCDSGHQIDIFERINLITCKLSSLKSSVLQFWGRREFWGIDIRYWMQCCSSILTTVEREFGSWQVETEGNGSCLNIHIEETHGKVSDPTSQDHWDLDAPPILEAQTYILDPNDIPESDLYFTEVEDVEFMDDSKFEETSFQRGLVPKSEADLKNYIKFEEAFSQESGLSKRGATFEREESPEIIIEAVYSVKDEPADGNLLHCPHCHYNTYDSTDLATHIRAKKDWTFQCQDCEFSSCTSQGIIDHRDETHYGDEAELENTKEEPEVPLNVNMEQEELFKCNNCSYTATTEWTLIRHQRQVKGEPFKCSLCEYTSCSEYVLKRHEKLCNGVTPTLPLQQPKIEQDLDSGEDVPGTKLTILKPGNKWKQRRTQRRQLLKLQQQRKLQKQQKWLQQKKLQQQKLILQQKLQQKNQYFENQNRRHVCPYCRKVFKKNHLADHIKIHTGEKPYKCDKCSFAGAQPSSLKQHKSRKENHDPPLQCTECSFTSCNSVFLRKHVTECHSNTLNIPEISPSVQNIHELVVAEVHPTKRIIPSAIRHFCSYCSYSSLNKSKLTRHVSIHFDNKPYQCQYCTYRCRNSTDIKTHERTHTGERPYKCSICPAAFAQAGAFAKHRRTHVEYGYGVKDSETKHQPPVLESKEESITGEHFLAATSFEEVGSTAPDVETYFKCEYCEYQSKSRPDVIATWVADAIQGIHLIGQSNWQAGSNPNPINIRDRRKNRAGTGPGRTDKNN</sequence>
<evidence type="ECO:0000313" key="8">
    <source>
        <dbReference type="EMBL" id="CAG7822500.1"/>
    </source>
</evidence>
<protein>
    <recommendedName>
        <fullName evidence="7">C2H2-type domain-containing protein</fullName>
    </recommendedName>
</protein>
<keyword evidence="4" id="KW-0862">Zinc</keyword>
<organism evidence="8 9">
    <name type="scientific">Allacma fusca</name>
    <dbReference type="NCBI Taxonomy" id="39272"/>
    <lineage>
        <taxon>Eukaryota</taxon>
        <taxon>Metazoa</taxon>
        <taxon>Ecdysozoa</taxon>
        <taxon>Arthropoda</taxon>
        <taxon>Hexapoda</taxon>
        <taxon>Collembola</taxon>
        <taxon>Symphypleona</taxon>
        <taxon>Sminthuridae</taxon>
        <taxon>Allacma</taxon>
    </lineage>
</organism>
<dbReference type="Pfam" id="PF00096">
    <property type="entry name" value="zf-C2H2"/>
    <property type="match status" value="1"/>
</dbReference>
<evidence type="ECO:0000256" key="1">
    <source>
        <dbReference type="ARBA" id="ARBA00022723"/>
    </source>
</evidence>
<keyword evidence="1" id="KW-0479">Metal-binding</keyword>
<dbReference type="PANTHER" id="PTHR24379">
    <property type="entry name" value="KRAB AND ZINC FINGER DOMAIN-CONTAINING"/>
    <property type="match status" value="1"/>
</dbReference>
<proteinExistence type="predicted"/>
<dbReference type="EMBL" id="CAJVCH010526536">
    <property type="protein sequence ID" value="CAG7822500.1"/>
    <property type="molecule type" value="Genomic_DNA"/>
</dbReference>
<dbReference type="PROSITE" id="PS00028">
    <property type="entry name" value="ZINC_FINGER_C2H2_1"/>
    <property type="match status" value="2"/>
</dbReference>
<feature type="region of interest" description="Disordered" evidence="6">
    <location>
        <begin position="704"/>
        <end position="735"/>
    </location>
</feature>
<evidence type="ECO:0000259" key="7">
    <source>
        <dbReference type="PROSITE" id="PS50157"/>
    </source>
</evidence>
<evidence type="ECO:0000313" key="9">
    <source>
        <dbReference type="Proteomes" id="UP000708208"/>
    </source>
</evidence>
<reference evidence="8" key="1">
    <citation type="submission" date="2021-06" db="EMBL/GenBank/DDBJ databases">
        <authorList>
            <person name="Hodson N. C."/>
            <person name="Mongue J. A."/>
            <person name="Jaron S. K."/>
        </authorList>
    </citation>
    <scope>NUCLEOTIDE SEQUENCE</scope>
</reference>
<comment type="caution">
    <text evidence="8">The sequence shown here is derived from an EMBL/GenBank/DDBJ whole genome shotgun (WGS) entry which is preliminary data.</text>
</comment>
<dbReference type="InterPro" id="IPR013087">
    <property type="entry name" value="Znf_C2H2_type"/>
</dbReference>
<evidence type="ECO:0000256" key="2">
    <source>
        <dbReference type="ARBA" id="ARBA00022737"/>
    </source>
</evidence>
<evidence type="ECO:0000256" key="6">
    <source>
        <dbReference type="SAM" id="MobiDB-lite"/>
    </source>
</evidence>
<accession>A0A8J2LHY6</accession>
<dbReference type="PROSITE" id="PS50157">
    <property type="entry name" value="ZINC_FINGER_C2H2_2"/>
    <property type="match status" value="4"/>
</dbReference>
<dbReference type="SMART" id="SM00355">
    <property type="entry name" value="ZnF_C2H2"/>
    <property type="match status" value="10"/>
</dbReference>
<dbReference type="OrthoDB" id="6077919at2759"/>
<feature type="domain" description="C2H2-type" evidence="7">
    <location>
        <begin position="541"/>
        <end position="568"/>
    </location>
</feature>
<feature type="domain" description="C2H2-type" evidence="7">
    <location>
        <begin position="597"/>
        <end position="619"/>
    </location>
</feature>
<keyword evidence="9" id="KW-1185">Reference proteome</keyword>
<keyword evidence="3 5" id="KW-0863">Zinc-finger</keyword>
<dbReference type="AlphaFoldDB" id="A0A8J2LHY6"/>
<evidence type="ECO:0000256" key="3">
    <source>
        <dbReference type="ARBA" id="ARBA00022771"/>
    </source>
</evidence>
<dbReference type="GO" id="GO:0008270">
    <property type="term" value="F:zinc ion binding"/>
    <property type="evidence" value="ECO:0007669"/>
    <property type="project" value="UniProtKB-KW"/>
</dbReference>
<dbReference type="PANTHER" id="PTHR24379:SF121">
    <property type="entry name" value="C2H2-TYPE DOMAIN-CONTAINING PROTEIN"/>
    <property type="match status" value="1"/>
</dbReference>
<gene>
    <name evidence="8" type="ORF">AFUS01_LOCUS32770</name>
</gene>
<dbReference type="Proteomes" id="UP000708208">
    <property type="component" value="Unassembled WGS sequence"/>
</dbReference>
<evidence type="ECO:0000256" key="4">
    <source>
        <dbReference type="ARBA" id="ARBA00022833"/>
    </source>
</evidence>